<keyword evidence="6" id="KW-0175">Coiled coil</keyword>
<evidence type="ECO:0000256" key="4">
    <source>
        <dbReference type="ARBA" id="ARBA00022917"/>
    </source>
</evidence>
<evidence type="ECO:0000256" key="5">
    <source>
        <dbReference type="ARBA" id="ARBA00023146"/>
    </source>
</evidence>
<dbReference type="AlphaFoldDB" id="A0A1Q9JIX0"/>
<keyword evidence="9" id="KW-1185">Reference proteome</keyword>
<keyword evidence="2" id="KW-0547">Nucleotide-binding</keyword>
<gene>
    <name evidence="8" type="ORF">BHK98_08825</name>
</gene>
<dbReference type="STRING" id="1261640.BHK98_08825"/>
<feature type="domain" description="Aminoacyl-transfer RNA synthetases class-II family profile" evidence="7">
    <location>
        <begin position="68"/>
        <end position="277"/>
    </location>
</feature>
<feature type="coiled-coil region" evidence="6">
    <location>
        <begin position="12"/>
        <end position="57"/>
    </location>
</feature>
<dbReference type="GO" id="GO:0005524">
    <property type="term" value="F:ATP binding"/>
    <property type="evidence" value="ECO:0007669"/>
    <property type="project" value="UniProtKB-KW"/>
</dbReference>
<dbReference type="Pfam" id="PF01409">
    <property type="entry name" value="tRNA-synt_2d"/>
    <property type="match status" value="1"/>
</dbReference>
<dbReference type="EMBL" id="MJIE01000001">
    <property type="protein sequence ID" value="OLR56159.1"/>
    <property type="molecule type" value="Genomic_DNA"/>
</dbReference>
<keyword evidence="3" id="KW-0067">ATP-binding</keyword>
<dbReference type="NCBIfam" id="TIGR02367">
    <property type="entry name" value="PylS_Cterm"/>
    <property type="match status" value="1"/>
</dbReference>
<keyword evidence="5" id="KW-0030">Aminoacyl-tRNA synthetase</keyword>
<dbReference type="OrthoDB" id="5417309at2"/>
<evidence type="ECO:0000256" key="3">
    <source>
        <dbReference type="ARBA" id="ARBA00022840"/>
    </source>
</evidence>
<proteinExistence type="predicted"/>
<evidence type="ECO:0000256" key="1">
    <source>
        <dbReference type="ARBA" id="ARBA00022598"/>
    </source>
</evidence>
<dbReference type="GO" id="GO:0016740">
    <property type="term" value="F:transferase activity"/>
    <property type="evidence" value="ECO:0007669"/>
    <property type="project" value="UniProtKB-ARBA"/>
</dbReference>
<name>A0A1Q9JIX0_9FIRM</name>
<evidence type="ECO:0000313" key="9">
    <source>
        <dbReference type="Proteomes" id="UP000187404"/>
    </source>
</evidence>
<dbReference type="InterPro" id="IPR002319">
    <property type="entry name" value="Phenylalanyl-tRNA_Synthase"/>
</dbReference>
<dbReference type="Gene3D" id="3.30.930.10">
    <property type="entry name" value="Bira Bifunctional Protein, Domain 2"/>
    <property type="match status" value="1"/>
</dbReference>
<dbReference type="Gene3D" id="1.10.287.540">
    <property type="entry name" value="Helix hairpin bin"/>
    <property type="match status" value="1"/>
</dbReference>
<sequence>MEKLTITQQKRITELNGDIMLLKKEFETKEERDKFFREAEKELVQKSRNNLKQLLNEKHVPTTVSGGRILEEWLTSEGFTKVITPTMISREMLAGMTIDQEHKLFDQVFWLDQKKCLRPMLAPNLYVVMRELRRITNEAVKIYEIGSCFRKESQGAQHLNEFTMLNCVELAEIEEGGQLEELKRLAKKSMEVLEIPKSRYELVIEKSTVYGHTMDIEVNGLEVASGSYGPHALDANWGIFDTWVGFGFGIERLIMAMSGSRTIKRFGKSIIFLDGEPLNI</sequence>
<protein>
    <recommendedName>
        <fullName evidence="7">Aminoacyl-transfer RNA synthetases class-II family profile domain-containing protein</fullName>
    </recommendedName>
</protein>
<dbReference type="GO" id="GO:0006412">
    <property type="term" value="P:translation"/>
    <property type="evidence" value="ECO:0007669"/>
    <property type="project" value="UniProtKB-KW"/>
</dbReference>
<dbReference type="GO" id="GO:0043039">
    <property type="term" value="P:tRNA aminoacylation"/>
    <property type="evidence" value="ECO:0007669"/>
    <property type="project" value="InterPro"/>
</dbReference>
<dbReference type="InterPro" id="IPR006195">
    <property type="entry name" value="aa-tRNA-synth_II"/>
</dbReference>
<keyword evidence="1" id="KW-0436">Ligase</keyword>
<dbReference type="GO" id="GO:0140096">
    <property type="term" value="F:catalytic activity, acting on a protein"/>
    <property type="evidence" value="ECO:0007669"/>
    <property type="project" value="UniProtKB-ARBA"/>
</dbReference>
<organism evidence="8 9">
    <name type="scientific">Hornefia porci</name>
    <dbReference type="NCBI Taxonomy" id="2652292"/>
    <lineage>
        <taxon>Bacteria</taxon>
        <taxon>Bacillati</taxon>
        <taxon>Bacillota</taxon>
        <taxon>Clostridia</taxon>
        <taxon>Peptostreptococcales</taxon>
        <taxon>Anaerovoracaceae</taxon>
        <taxon>Hornefia</taxon>
    </lineage>
</organism>
<dbReference type="InterPro" id="IPR045864">
    <property type="entry name" value="aa-tRNA-synth_II/BPL/LPL"/>
</dbReference>
<evidence type="ECO:0000256" key="6">
    <source>
        <dbReference type="SAM" id="Coils"/>
    </source>
</evidence>
<evidence type="ECO:0000259" key="7">
    <source>
        <dbReference type="PROSITE" id="PS50862"/>
    </source>
</evidence>
<dbReference type="GO" id="GO:0004812">
    <property type="term" value="F:aminoacyl-tRNA ligase activity"/>
    <property type="evidence" value="ECO:0007669"/>
    <property type="project" value="UniProtKB-KW"/>
</dbReference>
<accession>A0A1Q9JIX0</accession>
<dbReference type="SUPFAM" id="SSF55681">
    <property type="entry name" value="Class II aaRS and biotin synthetases"/>
    <property type="match status" value="1"/>
</dbReference>
<keyword evidence="4" id="KW-0648">Protein biosynthesis</keyword>
<evidence type="ECO:0000313" key="8">
    <source>
        <dbReference type="EMBL" id="OLR56159.1"/>
    </source>
</evidence>
<evidence type="ECO:0000256" key="2">
    <source>
        <dbReference type="ARBA" id="ARBA00022741"/>
    </source>
</evidence>
<dbReference type="RefSeq" id="WP_075713506.1">
    <property type="nucleotide sequence ID" value="NZ_MJIE01000001.1"/>
</dbReference>
<dbReference type="Proteomes" id="UP000187404">
    <property type="component" value="Unassembled WGS sequence"/>
</dbReference>
<dbReference type="GO" id="GO:0000049">
    <property type="term" value="F:tRNA binding"/>
    <property type="evidence" value="ECO:0007669"/>
    <property type="project" value="InterPro"/>
</dbReference>
<dbReference type="InterPro" id="IPR023877">
    <property type="entry name" value="Pyrrolysyl-tRNA_ligase_C"/>
</dbReference>
<reference evidence="8 9" key="1">
    <citation type="journal article" date="2016" name="Appl. Environ. Microbiol.">
        <title>Function and Phylogeny of Bacterial Butyryl Coenzyme A:Acetate Transferases and Their Diversity in the Proximal Colon of Swine.</title>
        <authorList>
            <person name="Trachsel J."/>
            <person name="Bayles D.O."/>
            <person name="Looft T."/>
            <person name="Levine U.Y."/>
            <person name="Allen H.K."/>
        </authorList>
    </citation>
    <scope>NUCLEOTIDE SEQUENCE [LARGE SCALE GENOMIC DNA]</scope>
    <source>
        <strain evidence="8 9">68-3-10</strain>
    </source>
</reference>
<dbReference type="PROSITE" id="PS50862">
    <property type="entry name" value="AA_TRNA_LIGASE_II"/>
    <property type="match status" value="1"/>
</dbReference>
<comment type="caution">
    <text evidence="8">The sequence shown here is derived from an EMBL/GenBank/DDBJ whole genome shotgun (WGS) entry which is preliminary data.</text>
</comment>